<dbReference type="RefSeq" id="WP_183979499.1">
    <property type="nucleotide sequence ID" value="NZ_JACIBY010000020.1"/>
</dbReference>
<protein>
    <submittedName>
        <fullName evidence="2">Putative membrane protein YfcA</fullName>
    </submittedName>
</protein>
<evidence type="ECO:0000313" key="2">
    <source>
        <dbReference type="EMBL" id="MBB3841680.1"/>
    </source>
</evidence>
<keyword evidence="1" id="KW-0472">Membrane</keyword>
<keyword evidence="3" id="KW-1185">Reference proteome</keyword>
<sequence>MALKVYFFGSMDESKSRNEDDDKAEREALEKRARGVIGILLGIILGFTGVSWGIFAYANCQHHPNVLGLCVCVSIVGSATAAFMSCLQRVSEGWELADGQQIPKPNNKERFNAKIAYFLLFRPFLGILIGFIIYFAALGHVPPFSLAFDFKQPFNSTSLHKLLFMSLVGGFFAKTVLDKLKEIFESLIFGNKKG</sequence>
<keyword evidence="1" id="KW-0812">Transmembrane</keyword>
<dbReference type="AlphaFoldDB" id="A0A7W6ETB8"/>
<comment type="caution">
    <text evidence="2">The sequence shown here is derived from an EMBL/GenBank/DDBJ whole genome shotgun (WGS) entry which is preliminary data.</text>
</comment>
<proteinExistence type="predicted"/>
<feature type="transmembrane region" description="Helical" evidence="1">
    <location>
        <begin position="66"/>
        <end position="87"/>
    </location>
</feature>
<reference evidence="2 3" key="1">
    <citation type="submission" date="2020-08" db="EMBL/GenBank/DDBJ databases">
        <title>Genomic Encyclopedia of Type Strains, Phase IV (KMG-IV): sequencing the most valuable type-strain genomes for metagenomic binning, comparative biology and taxonomic classification.</title>
        <authorList>
            <person name="Goeker M."/>
        </authorList>
    </citation>
    <scope>NUCLEOTIDE SEQUENCE [LARGE SCALE GENOMIC DNA]</scope>
    <source>
        <strain evidence="2 3">DSM 17976</strain>
    </source>
</reference>
<accession>A0A7W6ETB8</accession>
<dbReference type="Proteomes" id="UP000541352">
    <property type="component" value="Unassembled WGS sequence"/>
</dbReference>
<organism evidence="2 3">
    <name type="scientific">Runella defluvii</name>
    <dbReference type="NCBI Taxonomy" id="370973"/>
    <lineage>
        <taxon>Bacteria</taxon>
        <taxon>Pseudomonadati</taxon>
        <taxon>Bacteroidota</taxon>
        <taxon>Cytophagia</taxon>
        <taxon>Cytophagales</taxon>
        <taxon>Spirosomataceae</taxon>
        <taxon>Runella</taxon>
    </lineage>
</organism>
<dbReference type="EMBL" id="JACIBY010000020">
    <property type="protein sequence ID" value="MBB3841680.1"/>
    <property type="molecule type" value="Genomic_DNA"/>
</dbReference>
<feature type="transmembrane region" description="Helical" evidence="1">
    <location>
        <begin position="115"/>
        <end position="138"/>
    </location>
</feature>
<evidence type="ECO:0000256" key="1">
    <source>
        <dbReference type="SAM" id="Phobius"/>
    </source>
</evidence>
<gene>
    <name evidence="2" type="ORF">FHS57_005709</name>
</gene>
<name>A0A7W6ETB8_9BACT</name>
<keyword evidence="1" id="KW-1133">Transmembrane helix</keyword>
<feature type="transmembrane region" description="Helical" evidence="1">
    <location>
        <begin position="35"/>
        <end position="54"/>
    </location>
</feature>
<evidence type="ECO:0000313" key="3">
    <source>
        <dbReference type="Proteomes" id="UP000541352"/>
    </source>
</evidence>